<evidence type="ECO:0000256" key="2">
    <source>
        <dbReference type="ARBA" id="ARBA00023125"/>
    </source>
</evidence>
<dbReference type="GO" id="GO:0003677">
    <property type="term" value="F:DNA binding"/>
    <property type="evidence" value="ECO:0007669"/>
    <property type="project" value="UniProtKB-KW"/>
</dbReference>
<evidence type="ECO:0000313" key="7">
    <source>
        <dbReference type="EMBL" id="ETZ24945.1"/>
    </source>
</evidence>
<evidence type="ECO:0000256" key="1">
    <source>
        <dbReference type="ARBA" id="ARBA00022908"/>
    </source>
</evidence>
<dbReference type="SUPFAM" id="SSF53041">
    <property type="entry name" value="Resolvase-like"/>
    <property type="match status" value="1"/>
</dbReference>
<feature type="domain" description="Resolvase/invertase-type recombinase catalytic" evidence="6">
    <location>
        <begin position="24"/>
        <end position="161"/>
    </location>
</feature>
<dbReference type="AlphaFoldDB" id="X7RVZ1"/>
<dbReference type="PROSITE" id="PS00397">
    <property type="entry name" value="RECOMBINASES_1"/>
    <property type="match status" value="1"/>
</dbReference>
<dbReference type="Pfam" id="PF00239">
    <property type="entry name" value="Resolvase"/>
    <property type="match status" value="1"/>
</dbReference>
<gene>
    <name evidence="7" type="ORF">HMPREF2085_02491</name>
</gene>
<sequence>MASLKVFIFIKCVYIRKGVLKTFMIYGYARVSSKEQTLERQLKILKENGVPKENIYKEFASGKSFTDRVEYKRLLENCSVGDTIIFTSLDRFSRNILETTKALEILEKRGIKAKFLKEGISTEMQGVAKLIISIFSWVAEQERELIKERQRQGYNALAKDNKGRMISSKTGKPVGRKEISLDSRQQKLLEDYKSGKINITKVELAKLLGISRSVLYKKILNEVS</sequence>
<dbReference type="InterPro" id="IPR006119">
    <property type="entry name" value="Resolv_N"/>
</dbReference>
<evidence type="ECO:0000256" key="4">
    <source>
        <dbReference type="PIRSR" id="PIRSR606118-50"/>
    </source>
</evidence>
<keyword evidence="2" id="KW-0238">DNA-binding</keyword>
<dbReference type="PANTHER" id="PTHR30461">
    <property type="entry name" value="DNA-INVERTASE FROM LAMBDOID PROPHAGE"/>
    <property type="match status" value="1"/>
</dbReference>
<protein>
    <recommendedName>
        <fullName evidence="6">Resolvase/invertase-type recombinase catalytic domain-containing protein</fullName>
    </recommendedName>
</protein>
<reference evidence="7" key="1">
    <citation type="submission" date="2014-01" db="EMBL/GenBank/DDBJ databases">
        <title>The Genome Sequence of Fusobacterium nucleatum 13_3C.</title>
        <authorList>
            <consortium name="The Broad Institute Genomics Platform"/>
            <person name="Earl A."/>
            <person name="Allen-Vercoe E."/>
            <person name="Daigneault M."/>
            <person name="Young S.K."/>
            <person name="Zeng Q."/>
            <person name="Gargeya S."/>
            <person name="Fitzgerald M."/>
            <person name="Abouelleil A."/>
            <person name="Alvarado L."/>
            <person name="Chapman S.B."/>
            <person name="Gainer-Dewar J."/>
            <person name="Goldberg J."/>
            <person name="Griggs A."/>
            <person name="Gujja S."/>
            <person name="Hansen M."/>
            <person name="Howarth C."/>
            <person name="Imamovic A."/>
            <person name="Ireland A."/>
            <person name="Larimer J."/>
            <person name="McCowan C."/>
            <person name="Murphy C."/>
            <person name="Pearson M."/>
            <person name="Poon T.W."/>
            <person name="Priest M."/>
            <person name="Roberts A."/>
            <person name="Saif S."/>
            <person name="Shea T."/>
            <person name="Sykes S."/>
            <person name="Wortman J."/>
            <person name="Nusbaum C."/>
            <person name="Birren B."/>
        </authorList>
    </citation>
    <scope>NUCLEOTIDE SEQUENCE [LARGE SCALE GENOMIC DNA]</scope>
    <source>
        <strain evidence="7">13_3C</strain>
    </source>
</reference>
<dbReference type="Gene3D" id="3.40.50.1390">
    <property type="entry name" value="Resolvase, N-terminal catalytic domain"/>
    <property type="match status" value="1"/>
</dbReference>
<evidence type="ECO:0000256" key="5">
    <source>
        <dbReference type="PROSITE-ProRule" id="PRU10137"/>
    </source>
</evidence>
<dbReference type="HOGENOM" id="CLU_010686_5_1_0"/>
<dbReference type="EMBL" id="JAOZ01000020">
    <property type="protein sequence ID" value="ETZ24945.1"/>
    <property type="molecule type" value="Genomic_DNA"/>
</dbReference>
<accession>X7RVZ1</accession>
<dbReference type="SMART" id="SM00857">
    <property type="entry name" value="Resolvase"/>
    <property type="match status" value="1"/>
</dbReference>
<comment type="caution">
    <text evidence="7">The sequence shown here is derived from an EMBL/GenBank/DDBJ whole genome shotgun (WGS) entry which is preliminary data.</text>
</comment>
<dbReference type="PANTHER" id="PTHR30461:SF2">
    <property type="entry name" value="SERINE RECOMBINASE PINE-RELATED"/>
    <property type="match status" value="1"/>
</dbReference>
<dbReference type="OrthoDB" id="81716at2"/>
<dbReference type="GO" id="GO:0015074">
    <property type="term" value="P:DNA integration"/>
    <property type="evidence" value="ECO:0007669"/>
    <property type="project" value="UniProtKB-KW"/>
</dbReference>
<dbReference type="GO" id="GO:0000150">
    <property type="term" value="F:DNA strand exchange activity"/>
    <property type="evidence" value="ECO:0007669"/>
    <property type="project" value="InterPro"/>
</dbReference>
<proteinExistence type="predicted"/>
<evidence type="ECO:0000259" key="6">
    <source>
        <dbReference type="PROSITE" id="PS51736"/>
    </source>
</evidence>
<dbReference type="CDD" id="cd03768">
    <property type="entry name" value="SR_ResInv"/>
    <property type="match status" value="1"/>
</dbReference>
<keyword evidence="1" id="KW-0229">DNA integration</keyword>
<keyword evidence="3" id="KW-0233">DNA recombination</keyword>
<dbReference type="InterPro" id="IPR050639">
    <property type="entry name" value="SSR_resolvase"/>
</dbReference>
<dbReference type="PATRIC" id="fig|1357398.3.peg.2444"/>
<name>X7RVZ1_FUSNU</name>
<dbReference type="InterPro" id="IPR006118">
    <property type="entry name" value="Recombinase_CS"/>
</dbReference>
<dbReference type="PROSITE" id="PS51736">
    <property type="entry name" value="RECOMBINASES_3"/>
    <property type="match status" value="1"/>
</dbReference>
<feature type="active site" description="O-(5'-phospho-DNA)-serine intermediate" evidence="4 5">
    <location>
        <position position="32"/>
    </location>
</feature>
<evidence type="ECO:0000256" key="3">
    <source>
        <dbReference type="ARBA" id="ARBA00023172"/>
    </source>
</evidence>
<organism evidence="7">
    <name type="scientific">Fusobacterium nucleatum 13_3C</name>
    <dbReference type="NCBI Taxonomy" id="1357398"/>
    <lineage>
        <taxon>Bacteria</taxon>
        <taxon>Fusobacteriati</taxon>
        <taxon>Fusobacteriota</taxon>
        <taxon>Fusobacteriia</taxon>
        <taxon>Fusobacteriales</taxon>
        <taxon>Fusobacteriaceae</taxon>
        <taxon>Fusobacterium</taxon>
    </lineage>
</organism>
<dbReference type="InterPro" id="IPR036162">
    <property type="entry name" value="Resolvase-like_N_sf"/>
</dbReference>